<gene>
    <name evidence="1" type="ORF">BDR25DRAFT_348302</name>
</gene>
<accession>A0ACB6RFB8</accession>
<sequence length="363" mass="41336">MGSVMLKERKRIILRFIYGQERVEDRLDENDRKSFWTCRERGGWIIISTSAGPRYGGFPTAAKNVSERKADIFDKSTNNEDIIATVLTSESVSAVWVARLHGSFTNSVQIHDNKRDMIERAFSCLPASHAPLWTLLDFSPQHITGWCYRHEMMNAAHYADLLTILIASRFTKGCVVYTLQHFQFEITLGPKPRVHLNMLFYRYSNSSPQPIKTCSSTALLPQLHIRSIIITNSSLTECSTLIQHSSAAPLPGLRQVQRPQLILYLFQERLESPFPSFQSLSSSEPVLCRSTSLKLLGYSGGYDDAISWFAYRMKWTESTVSIYRNYFSVISLGWVSVSWTEVNSTGEGQGKEQDCMTHNTIYE</sequence>
<reference evidence="1" key="1">
    <citation type="journal article" date="2020" name="Stud. Mycol.">
        <title>101 Dothideomycetes genomes: a test case for predicting lifestyles and emergence of pathogens.</title>
        <authorList>
            <person name="Haridas S."/>
            <person name="Albert R."/>
            <person name="Binder M."/>
            <person name="Bloem J."/>
            <person name="Labutti K."/>
            <person name="Salamov A."/>
            <person name="Andreopoulos B."/>
            <person name="Baker S."/>
            <person name="Barry K."/>
            <person name="Bills G."/>
            <person name="Bluhm B."/>
            <person name="Cannon C."/>
            <person name="Castanera R."/>
            <person name="Culley D."/>
            <person name="Daum C."/>
            <person name="Ezra D."/>
            <person name="Gonzalez J."/>
            <person name="Henrissat B."/>
            <person name="Kuo A."/>
            <person name="Liang C."/>
            <person name="Lipzen A."/>
            <person name="Lutzoni F."/>
            <person name="Magnuson J."/>
            <person name="Mondo S."/>
            <person name="Nolan M."/>
            <person name="Ohm R."/>
            <person name="Pangilinan J."/>
            <person name="Park H.-J."/>
            <person name="Ramirez L."/>
            <person name="Alfaro M."/>
            <person name="Sun H."/>
            <person name="Tritt A."/>
            <person name="Yoshinaga Y."/>
            <person name="Zwiers L.-H."/>
            <person name="Turgeon B."/>
            <person name="Goodwin S."/>
            <person name="Spatafora J."/>
            <person name="Crous P."/>
            <person name="Grigoriev I."/>
        </authorList>
    </citation>
    <scope>NUCLEOTIDE SEQUENCE</scope>
    <source>
        <strain evidence="1">ATCC 200398</strain>
    </source>
</reference>
<evidence type="ECO:0000313" key="2">
    <source>
        <dbReference type="Proteomes" id="UP000799755"/>
    </source>
</evidence>
<evidence type="ECO:0000313" key="1">
    <source>
        <dbReference type="EMBL" id="KAF2478008.1"/>
    </source>
</evidence>
<keyword evidence="2" id="KW-1185">Reference proteome</keyword>
<dbReference type="EMBL" id="MU003492">
    <property type="protein sequence ID" value="KAF2478008.1"/>
    <property type="molecule type" value="Genomic_DNA"/>
</dbReference>
<proteinExistence type="predicted"/>
<dbReference type="Proteomes" id="UP000799755">
    <property type="component" value="Unassembled WGS sequence"/>
</dbReference>
<comment type="caution">
    <text evidence="1">The sequence shown here is derived from an EMBL/GenBank/DDBJ whole genome shotgun (WGS) entry which is preliminary data.</text>
</comment>
<organism evidence="1 2">
    <name type="scientific">Lindgomyces ingoldianus</name>
    <dbReference type="NCBI Taxonomy" id="673940"/>
    <lineage>
        <taxon>Eukaryota</taxon>
        <taxon>Fungi</taxon>
        <taxon>Dikarya</taxon>
        <taxon>Ascomycota</taxon>
        <taxon>Pezizomycotina</taxon>
        <taxon>Dothideomycetes</taxon>
        <taxon>Pleosporomycetidae</taxon>
        <taxon>Pleosporales</taxon>
        <taxon>Lindgomycetaceae</taxon>
        <taxon>Lindgomyces</taxon>
    </lineage>
</organism>
<name>A0ACB6RFB8_9PLEO</name>
<protein>
    <submittedName>
        <fullName evidence="1">Uncharacterized protein</fullName>
    </submittedName>
</protein>